<gene>
    <name evidence="2" type="ORF">AUP44_21155</name>
</gene>
<evidence type="ECO:0000256" key="1">
    <source>
        <dbReference type="SAM" id="Phobius"/>
    </source>
</evidence>
<dbReference type="OrthoDB" id="9799456at2"/>
<organism evidence="2 3">
    <name type="scientific">Tistrella mobilis</name>
    <dbReference type="NCBI Taxonomy" id="171437"/>
    <lineage>
        <taxon>Bacteria</taxon>
        <taxon>Pseudomonadati</taxon>
        <taxon>Pseudomonadota</taxon>
        <taxon>Alphaproteobacteria</taxon>
        <taxon>Geminicoccales</taxon>
        <taxon>Geminicoccaceae</taxon>
        <taxon>Tistrella</taxon>
    </lineage>
</organism>
<dbReference type="RefSeq" id="WP_062761699.1">
    <property type="nucleotide sequence ID" value="NZ_CP121045.1"/>
</dbReference>
<keyword evidence="1" id="KW-0472">Membrane</keyword>
<comment type="caution">
    <text evidence="2">The sequence shown here is derived from an EMBL/GenBank/DDBJ whole genome shotgun (WGS) entry which is preliminary data.</text>
</comment>
<keyword evidence="1" id="KW-0812">Transmembrane</keyword>
<dbReference type="GeneID" id="97240081"/>
<accession>A0A162LT51</accession>
<proteinExistence type="predicted"/>
<feature type="transmembrane region" description="Helical" evidence="1">
    <location>
        <begin position="109"/>
        <end position="127"/>
    </location>
</feature>
<evidence type="ECO:0000313" key="3">
    <source>
        <dbReference type="Proteomes" id="UP000075787"/>
    </source>
</evidence>
<name>A0A162LT51_9PROT</name>
<keyword evidence="1" id="KW-1133">Transmembrane helix</keyword>
<dbReference type="EMBL" id="LPZR01000034">
    <property type="protein sequence ID" value="KYO56996.1"/>
    <property type="molecule type" value="Genomic_DNA"/>
</dbReference>
<sequence>MPGQNMSGQEEMVWTNAMTEEAAAEPAPPGFWRALRRGFARRCPRCGEAPAFDGYLKVRDHCDHCGEALGSYRADDAPPYFTIFLVGHIVVPLMLWVEKDWMPDLWVHVLLWIPLSLILTFLFLPRIKGAVLGAMVHLGIH</sequence>
<reference evidence="2 3" key="1">
    <citation type="submission" date="2015-12" db="EMBL/GenBank/DDBJ databases">
        <title>Genome sequence of Tistrella mobilis MCCC 1A02139.</title>
        <authorList>
            <person name="Lu L."/>
            <person name="Lai Q."/>
            <person name="Shao Z."/>
            <person name="Qian P."/>
        </authorList>
    </citation>
    <scope>NUCLEOTIDE SEQUENCE [LARGE SCALE GENOMIC DNA]</scope>
    <source>
        <strain evidence="2 3">MCCC 1A02139</strain>
    </source>
</reference>
<dbReference type="AlphaFoldDB" id="A0A162LT51"/>
<dbReference type="Pfam" id="PF06170">
    <property type="entry name" value="DUF983"/>
    <property type="match status" value="1"/>
</dbReference>
<protein>
    <recommendedName>
        <fullName evidence="4">DUF983 domain-containing protein</fullName>
    </recommendedName>
</protein>
<dbReference type="InterPro" id="IPR009325">
    <property type="entry name" value="DUF983"/>
</dbReference>
<dbReference type="Proteomes" id="UP000075787">
    <property type="component" value="Unassembled WGS sequence"/>
</dbReference>
<evidence type="ECO:0000313" key="2">
    <source>
        <dbReference type="EMBL" id="KYO56996.1"/>
    </source>
</evidence>
<feature type="transmembrane region" description="Helical" evidence="1">
    <location>
        <begin position="80"/>
        <end position="97"/>
    </location>
</feature>
<evidence type="ECO:0008006" key="4">
    <source>
        <dbReference type="Google" id="ProtNLM"/>
    </source>
</evidence>